<dbReference type="AlphaFoldDB" id="A0A0L8FXL8"/>
<dbReference type="EMBL" id="KQ425540">
    <property type="protein sequence ID" value="KOF69324.1"/>
    <property type="molecule type" value="Genomic_DNA"/>
</dbReference>
<sequence>MKPTLLSFLSKESIFEQIILLSLLRLKQAQTGSLRLKEKTGKIKDFLRISSTK</sequence>
<proteinExistence type="predicted"/>
<protein>
    <submittedName>
        <fullName evidence="1">Uncharacterized protein</fullName>
    </submittedName>
</protein>
<organism evidence="1">
    <name type="scientific">Octopus bimaculoides</name>
    <name type="common">California two-spotted octopus</name>
    <dbReference type="NCBI Taxonomy" id="37653"/>
    <lineage>
        <taxon>Eukaryota</taxon>
        <taxon>Metazoa</taxon>
        <taxon>Spiralia</taxon>
        <taxon>Lophotrochozoa</taxon>
        <taxon>Mollusca</taxon>
        <taxon>Cephalopoda</taxon>
        <taxon>Coleoidea</taxon>
        <taxon>Octopodiformes</taxon>
        <taxon>Octopoda</taxon>
        <taxon>Incirrata</taxon>
        <taxon>Octopodidae</taxon>
        <taxon>Octopus</taxon>
    </lineage>
</organism>
<dbReference type="EMBL" id="KQ425540">
    <property type="protein sequence ID" value="KOF69323.1"/>
    <property type="molecule type" value="Genomic_DNA"/>
</dbReference>
<reference evidence="1" key="1">
    <citation type="submission" date="2015-07" db="EMBL/GenBank/DDBJ databases">
        <title>MeaNS - Measles Nucleotide Surveillance Program.</title>
        <authorList>
            <person name="Tran T."/>
            <person name="Druce J."/>
        </authorList>
    </citation>
    <scope>NUCLEOTIDE SEQUENCE</scope>
    <source>
        <strain evidence="1">UCB-OBI-ISO-001</strain>
        <tissue evidence="1">Gonad</tissue>
    </source>
</reference>
<gene>
    <name evidence="1" type="ORF">OCBIM_22005193mg</name>
</gene>
<evidence type="ECO:0000313" key="1">
    <source>
        <dbReference type="EMBL" id="KOF69324.1"/>
    </source>
</evidence>
<name>A0A0L8FXL8_OCTBM</name>
<accession>A0A0L8FXL8</accession>